<dbReference type="AlphaFoldDB" id="A0A4U1F080"/>
<gene>
    <name evidence="2" type="ORF">EI555_012760</name>
</gene>
<protein>
    <submittedName>
        <fullName evidence="2">Uncharacterized protein</fullName>
    </submittedName>
</protein>
<feature type="region of interest" description="Disordered" evidence="1">
    <location>
        <begin position="130"/>
        <end position="231"/>
    </location>
</feature>
<dbReference type="Pfam" id="PF15555">
    <property type="entry name" value="DUF4658"/>
    <property type="match status" value="1"/>
</dbReference>
<accession>A0A4U1F080</accession>
<dbReference type="PANTHER" id="PTHR36868:SF1">
    <property type="entry name" value="NUTRITIONALLY-REGULATED ADIPOSE AND CARDIAC ENRICHED PROTEIN HOMOLOG"/>
    <property type="match status" value="1"/>
</dbReference>
<dbReference type="PANTHER" id="PTHR36868">
    <property type="entry name" value="NUTRITIONALLY-REGULATED ADIPOSE AND CARDIAC ENRICHED PROTEIN HOMOLOG"/>
    <property type="match status" value="1"/>
</dbReference>
<organism evidence="2 3">
    <name type="scientific">Monodon monoceros</name>
    <name type="common">Narwhal</name>
    <name type="synonym">Ceratodon monodon</name>
    <dbReference type="NCBI Taxonomy" id="40151"/>
    <lineage>
        <taxon>Eukaryota</taxon>
        <taxon>Metazoa</taxon>
        <taxon>Chordata</taxon>
        <taxon>Craniata</taxon>
        <taxon>Vertebrata</taxon>
        <taxon>Euteleostomi</taxon>
        <taxon>Mammalia</taxon>
        <taxon>Eutheria</taxon>
        <taxon>Laurasiatheria</taxon>
        <taxon>Artiodactyla</taxon>
        <taxon>Whippomorpha</taxon>
        <taxon>Cetacea</taxon>
        <taxon>Odontoceti</taxon>
        <taxon>Monodontidae</taxon>
        <taxon>Monodon</taxon>
    </lineage>
</organism>
<dbReference type="InterPro" id="IPR028114">
    <property type="entry name" value="DUF4658"/>
</dbReference>
<feature type="region of interest" description="Disordered" evidence="1">
    <location>
        <begin position="46"/>
        <end position="111"/>
    </location>
</feature>
<evidence type="ECO:0000256" key="1">
    <source>
        <dbReference type="SAM" id="MobiDB-lite"/>
    </source>
</evidence>
<name>A0A4U1F080_MONMO</name>
<sequence length="310" mass="33347">HDTWRMVEPHDFLQTGEGEGVPADWIETGKPEVDEAQTQGCTYCCPVQGKASEPGSSSRMGNEDKVSRPAGAAPPETAAHALSPDSLPETRHRTRKNEEAAPGSPVLGAGRMGTLRSERAADAWLHLPNTQWVGGRPLGGLCPGSSPRPGPVVPCSDTSPRSQPEETAGTPQGLPVSSLGGAGREGLTPACLPLLPTPQEDDRKGPPSILRRSPQERHSHGAEPRRTTRHVRFREPLEVAVHSPSRRRPRDGALILRLTACILLVLALGLCCSRAEPVALALEDLRARLLALRVRLQLVALACWRHLLQL</sequence>
<dbReference type="Proteomes" id="UP000308365">
    <property type="component" value="Unassembled WGS sequence"/>
</dbReference>
<proteinExistence type="predicted"/>
<feature type="compositionally biased region" description="Low complexity" evidence="1">
    <location>
        <begin position="187"/>
        <end position="198"/>
    </location>
</feature>
<feature type="compositionally biased region" description="Low complexity" evidence="1">
    <location>
        <begin position="69"/>
        <end position="81"/>
    </location>
</feature>
<dbReference type="EMBL" id="RWIC01000543">
    <property type="protein sequence ID" value="TKC42528.1"/>
    <property type="molecule type" value="Genomic_DNA"/>
</dbReference>
<reference evidence="3" key="1">
    <citation type="journal article" date="2019" name="IScience">
        <title>Narwhal Genome Reveals Long-Term Low Genetic Diversity despite Current Large Abundance Size.</title>
        <authorList>
            <person name="Westbury M.V."/>
            <person name="Petersen B."/>
            <person name="Garde E."/>
            <person name="Heide-Jorgensen M.P."/>
            <person name="Lorenzen E.D."/>
        </authorList>
    </citation>
    <scope>NUCLEOTIDE SEQUENCE [LARGE SCALE GENOMIC DNA]</scope>
</reference>
<dbReference type="GO" id="GO:0005886">
    <property type="term" value="C:plasma membrane"/>
    <property type="evidence" value="ECO:0007669"/>
    <property type="project" value="TreeGrafter"/>
</dbReference>
<feature type="non-terminal residue" evidence="2">
    <location>
        <position position="1"/>
    </location>
</feature>
<feature type="compositionally biased region" description="Basic and acidic residues" evidence="1">
    <location>
        <begin position="213"/>
        <end position="226"/>
    </location>
</feature>
<evidence type="ECO:0000313" key="3">
    <source>
        <dbReference type="Proteomes" id="UP000308365"/>
    </source>
</evidence>
<comment type="caution">
    <text evidence="2">The sequence shown here is derived from an EMBL/GenBank/DDBJ whole genome shotgun (WGS) entry which is preliminary data.</text>
</comment>
<evidence type="ECO:0000313" key="2">
    <source>
        <dbReference type="EMBL" id="TKC42528.1"/>
    </source>
</evidence>
<feature type="compositionally biased region" description="Basic and acidic residues" evidence="1">
    <location>
        <begin position="88"/>
        <end position="99"/>
    </location>
</feature>